<name>A0A316V857_9BASI</name>
<proteinExistence type="predicted"/>
<dbReference type="Gene3D" id="3.30.559.30">
    <property type="entry name" value="Nonribosomal peptide synthetase, condensation domain"/>
    <property type="match status" value="1"/>
</dbReference>
<dbReference type="OrthoDB" id="1862401at2759"/>
<dbReference type="InterPro" id="IPR023213">
    <property type="entry name" value="CAT-like_dom_sf"/>
</dbReference>
<dbReference type="PANTHER" id="PTHR42034:SF2">
    <property type="entry name" value="ACYL-COA-DEPENDENT ACYLTRANSFERASE MAC1"/>
    <property type="match status" value="1"/>
</dbReference>
<dbReference type="AlphaFoldDB" id="A0A316V857"/>
<dbReference type="Proteomes" id="UP000245771">
    <property type="component" value="Unassembled WGS sequence"/>
</dbReference>
<evidence type="ECO:0000313" key="1">
    <source>
        <dbReference type="EMBL" id="PWN32661.1"/>
    </source>
</evidence>
<dbReference type="RefSeq" id="XP_025352963.1">
    <property type="nucleotide sequence ID" value="XM_025502843.1"/>
</dbReference>
<dbReference type="InParanoid" id="A0A316V857"/>
<protein>
    <recommendedName>
        <fullName evidence="3">CoA-dependent acyltransferase</fullName>
    </recommendedName>
</protein>
<reference evidence="1 2" key="1">
    <citation type="journal article" date="2018" name="Mol. Biol. Evol.">
        <title>Broad Genomic Sampling Reveals a Smut Pathogenic Ancestry of the Fungal Clade Ustilaginomycotina.</title>
        <authorList>
            <person name="Kijpornyongpan T."/>
            <person name="Mondo S.J."/>
            <person name="Barry K."/>
            <person name="Sandor L."/>
            <person name="Lee J."/>
            <person name="Lipzen A."/>
            <person name="Pangilinan J."/>
            <person name="LaButti K."/>
            <person name="Hainaut M."/>
            <person name="Henrissat B."/>
            <person name="Grigoriev I.V."/>
            <person name="Spatafora J.W."/>
            <person name="Aime M.C."/>
        </authorList>
    </citation>
    <scope>NUCLEOTIDE SEQUENCE [LARGE SCALE GENOMIC DNA]</scope>
    <source>
        <strain evidence="1 2">MCA 3882</strain>
    </source>
</reference>
<evidence type="ECO:0000313" key="2">
    <source>
        <dbReference type="Proteomes" id="UP000245771"/>
    </source>
</evidence>
<sequence length="504" mass="57282">MDSYLWKEVQPNVFQRPCTGQEHSASFNQNIADGHTELSLAMKFDVNIDNEEELNERIRLAWKASRVRHPEIALELSTDMSTPQMMIYRLLEDEEQINKWMKDTLVICDKIEDCDKVTAVTYNRRLPTPGKQSMLYFIPANKQRDPQSKHCIVWNVSHAITDAFSIIAFMNDLVEEVVLAKPGSQHRFNDKPRYALQRLPASLVGTYLTKFQPSKEDEEESISSAREQVALYEKKLPFSVAMKPRSDHASNTHSTHCLFDKFSKAESRRIIANLKMQKMSVTFAAAAATILAVTDLYGTGKEQGALLGMTRNARRWLNTQGADGGAAIPMATDVVFLWIPFDDNVRSGSNVSRVLSLARRIRQELAPHLRGPHYMASMQLMCNEYVDTLRKSLPVSKQDESLVKENDVPASPPGFSPQGVLELNKTWENDGIKVIRSEFHHTGRQVNASPWIGMFSLDEQLNISIGFDEKYYEPHIIADFFARYKAKLLDLAELKDADQPQSRL</sequence>
<gene>
    <name evidence="1" type="ORF">FA14DRAFT_76429</name>
</gene>
<dbReference type="GeneID" id="37024624"/>
<dbReference type="EMBL" id="KZ819605">
    <property type="protein sequence ID" value="PWN32661.1"/>
    <property type="molecule type" value="Genomic_DNA"/>
</dbReference>
<evidence type="ECO:0008006" key="3">
    <source>
        <dbReference type="Google" id="ProtNLM"/>
    </source>
</evidence>
<dbReference type="Gene3D" id="3.30.559.10">
    <property type="entry name" value="Chloramphenicol acetyltransferase-like domain"/>
    <property type="match status" value="1"/>
</dbReference>
<organism evidence="1 2">
    <name type="scientific">Meira miltonrushii</name>
    <dbReference type="NCBI Taxonomy" id="1280837"/>
    <lineage>
        <taxon>Eukaryota</taxon>
        <taxon>Fungi</taxon>
        <taxon>Dikarya</taxon>
        <taxon>Basidiomycota</taxon>
        <taxon>Ustilaginomycotina</taxon>
        <taxon>Exobasidiomycetes</taxon>
        <taxon>Exobasidiales</taxon>
        <taxon>Brachybasidiaceae</taxon>
        <taxon>Meira</taxon>
    </lineage>
</organism>
<keyword evidence="2" id="KW-1185">Reference proteome</keyword>
<dbReference type="PANTHER" id="PTHR42034">
    <property type="entry name" value="CHROMOSOME 7, WHOLE GENOME SHOTGUN SEQUENCE-RELATED"/>
    <property type="match status" value="1"/>
</dbReference>
<accession>A0A316V857</accession>